<feature type="domain" description="THAP-type" evidence="7">
    <location>
        <begin position="1"/>
        <end position="79"/>
    </location>
</feature>
<evidence type="ECO:0000313" key="8">
    <source>
        <dbReference type="Proteomes" id="UP000695022"/>
    </source>
</evidence>
<dbReference type="SUPFAM" id="SSF57716">
    <property type="entry name" value="Glucocorticoid receptor-like (DNA-binding domain)"/>
    <property type="match status" value="1"/>
</dbReference>
<dbReference type="SMART" id="SM00980">
    <property type="entry name" value="THAP"/>
    <property type="match status" value="1"/>
</dbReference>
<gene>
    <name evidence="9" type="primary">LOC106813328</name>
</gene>
<dbReference type="Proteomes" id="UP000695022">
    <property type="component" value="Unplaced"/>
</dbReference>
<keyword evidence="8" id="KW-1185">Reference proteome</keyword>
<proteinExistence type="predicted"/>
<evidence type="ECO:0000256" key="3">
    <source>
        <dbReference type="ARBA" id="ARBA00022833"/>
    </source>
</evidence>
<evidence type="ECO:0000256" key="2">
    <source>
        <dbReference type="ARBA" id="ARBA00022771"/>
    </source>
</evidence>
<evidence type="ECO:0000313" key="9">
    <source>
        <dbReference type="RefSeq" id="XP_014672937.1"/>
    </source>
</evidence>
<dbReference type="InterPro" id="IPR038441">
    <property type="entry name" value="THAP_Znf_sf"/>
</dbReference>
<dbReference type="GeneID" id="106813328"/>
<name>A0ABM1EL66_PRICU</name>
<dbReference type="InterPro" id="IPR052224">
    <property type="entry name" value="THAP_domain_protein"/>
</dbReference>
<sequence length="288" mass="32934">MPHCAAPNCTNAANKGYKMLVFPKDPSRRKQWVINCRRDKWEPTNSSYLCETHFEKSQFEQNRQDGRKKLKPNGIPTLFDVPNAPKRLEVNRKRNAASLAKIETIEECERPMDTGPGFMHSYTKPPMELLKSADVEDAVACESHDPPPAPDACQNCEALKLEIRRLRRQIDNLIKQQDSMVSSISGVFNTDQIEAMKLPQGSKNVRWSHVTVREAMQLRCVLGVTGYNFLREKSYPLPTLRTLCYRFQNLEFSPGIQETIIDLLAVKLSQMKPEERHAVLAVDEVHRA</sequence>
<feature type="coiled-coil region" evidence="6">
    <location>
        <begin position="149"/>
        <end position="176"/>
    </location>
</feature>
<dbReference type="PANTHER" id="PTHR46927">
    <property type="entry name" value="AGAP005574-PA"/>
    <property type="match status" value="1"/>
</dbReference>
<protein>
    <submittedName>
        <fullName evidence="9">THAP domain-containing protein 4-like</fullName>
    </submittedName>
</protein>
<evidence type="ECO:0000259" key="7">
    <source>
        <dbReference type="PROSITE" id="PS50950"/>
    </source>
</evidence>
<dbReference type="Pfam" id="PF05485">
    <property type="entry name" value="THAP"/>
    <property type="match status" value="1"/>
</dbReference>
<keyword evidence="4 5" id="KW-0238">DNA-binding</keyword>
<dbReference type="SMART" id="SM00692">
    <property type="entry name" value="DM3"/>
    <property type="match status" value="1"/>
</dbReference>
<evidence type="ECO:0000256" key="1">
    <source>
        <dbReference type="ARBA" id="ARBA00022723"/>
    </source>
</evidence>
<keyword evidence="6" id="KW-0175">Coiled coil</keyword>
<keyword evidence="2 5" id="KW-0863">Zinc-finger</keyword>
<evidence type="ECO:0000256" key="5">
    <source>
        <dbReference type="PROSITE-ProRule" id="PRU00309"/>
    </source>
</evidence>
<dbReference type="PROSITE" id="PS50950">
    <property type="entry name" value="ZF_THAP"/>
    <property type="match status" value="1"/>
</dbReference>
<keyword evidence="1" id="KW-0479">Metal-binding</keyword>
<accession>A0ABM1EL66</accession>
<dbReference type="RefSeq" id="XP_014672937.1">
    <property type="nucleotide sequence ID" value="XM_014817451.1"/>
</dbReference>
<dbReference type="InterPro" id="IPR006612">
    <property type="entry name" value="THAP_Znf"/>
</dbReference>
<evidence type="ECO:0000256" key="6">
    <source>
        <dbReference type="SAM" id="Coils"/>
    </source>
</evidence>
<evidence type="ECO:0000256" key="4">
    <source>
        <dbReference type="ARBA" id="ARBA00023125"/>
    </source>
</evidence>
<organism evidence="8 9">
    <name type="scientific">Priapulus caudatus</name>
    <name type="common">Priapulid worm</name>
    <dbReference type="NCBI Taxonomy" id="37621"/>
    <lineage>
        <taxon>Eukaryota</taxon>
        <taxon>Metazoa</taxon>
        <taxon>Ecdysozoa</taxon>
        <taxon>Scalidophora</taxon>
        <taxon>Priapulida</taxon>
        <taxon>Priapulimorpha</taxon>
        <taxon>Priapulimorphida</taxon>
        <taxon>Priapulidae</taxon>
        <taxon>Priapulus</taxon>
    </lineage>
</organism>
<reference evidence="9" key="1">
    <citation type="submission" date="2025-08" db="UniProtKB">
        <authorList>
            <consortium name="RefSeq"/>
        </authorList>
    </citation>
    <scope>IDENTIFICATION</scope>
</reference>
<dbReference type="PANTHER" id="PTHR46927:SF3">
    <property type="entry name" value="THAP-TYPE DOMAIN-CONTAINING PROTEIN"/>
    <property type="match status" value="1"/>
</dbReference>
<dbReference type="Gene3D" id="6.20.210.20">
    <property type="entry name" value="THAP domain"/>
    <property type="match status" value="1"/>
</dbReference>
<keyword evidence="3" id="KW-0862">Zinc</keyword>